<name>A0A075UZ07_9PSEU</name>
<feature type="region of interest" description="Disordered" evidence="1">
    <location>
        <begin position="1"/>
        <end position="23"/>
    </location>
</feature>
<accession>A0A075UZ07</accession>
<protein>
    <submittedName>
        <fullName evidence="2">Uncharacterized protein</fullName>
    </submittedName>
</protein>
<proteinExistence type="predicted"/>
<dbReference type="RefSeq" id="WP_037345970.1">
    <property type="nucleotide sequence ID" value="NZ_CP008953.1"/>
</dbReference>
<keyword evidence="3" id="KW-1185">Reference proteome</keyword>
<evidence type="ECO:0000313" key="2">
    <source>
        <dbReference type="EMBL" id="AIG79467.1"/>
    </source>
</evidence>
<gene>
    <name evidence="2" type="ORF">AJAP_33270</name>
</gene>
<dbReference type="Proteomes" id="UP000028492">
    <property type="component" value="Chromosome"/>
</dbReference>
<reference evidence="2 3" key="1">
    <citation type="journal article" date="2014" name="J. Biotechnol.">
        <title>Complete genome sequence of the actinobacterium Amycolatopsis japonica MG417-CF17(T) (=DSM 44213T) producing (S,S)-N,N'-ethylenediaminedisuccinic acid.</title>
        <authorList>
            <person name="Stegmann E."/>
            <person name="Albersmeier A."/>
            <person name="Spohn M."/>
            <person name="Gert H."/>
            <person name="Weber T."/>
            <person name="Wohlleben W."/>
            <person name="Kalinowski J."/>
            <person name="Ruckert C."/>
        </authorList>
    </citation>
    <scope>NUCLEOTIDE SEQUENCE [LARGE SCALE GENOMIC DNA]</scope>
    <source>
        <strain evidence="3">MG417-CF17 (DSM 44213)</strain>
    </source>
</reference>
<evidence type="ECO:0000256" key="1">
    <source>
        <dbReference type="SAM" id="MobiDB-lite"/>
    </source>
</evidence>
<organism evidence="2 3">
    <name type="scientific">Amycolatopsis japonica</name>
    <dbReference type="NCBI Taxonomy" id="208439"/>
    <lineage>
        <taxon>Bacteria</taxon>
        <taxon>Bacillati</taxon>
        <taxon>Actinomycetota</taxon>
        <taxon>Actinomycetes</taxon>
        <taxon>Pseudonocardiales</taxon>
        <taxon>Pseudonocardiaceae</taxon>
        <taxon>Amycolatopsis</taxon>
        <taxon>Amycolatopsis japonica group</taxon>
    </lineage>
</organism>
<feature type="compositionally biased region" description="Basic and acidic residues" evidence="1">
    <location>
        <begin position="8"/>
        <end position="23"/>
    </location>
</feature>
<dbReference type="STRING" id="208439.AJAP_33270"/>
<dbReference type="AlphaFoldDB" id="A0A075UZ07"/>
<dbReference type="HOGENOM" id="CLU_201566_0_0_11"/>
<evidence type="ECO:0000313" key="3">
    <source>
        <dbReference type="Proteomes" id="UP000028492"/>
    </source>
</evidence>
<dbReference type="KEGG" id="aja:AJAP_33270"/>
<dbReference type="EMBL" id="CP008953">
    <property type="protein sequence ID" value="AIG79467.1"/>
    <property type="molecule type" value="Genomic_DNA"/>
</dbReference>
<sequence length="71" mass="7754">MTWARHSSRPDPAEDQSRMAGVRAEEEVRLTLQNGRAARTVAGHASDAIDCAELLAMLGLEGVQKKHAQRT</sequence>